<organism evidence="3 4">
    <name type="scientific">Thalassococcus halodurans</name>
    <dbReference type="NCBI Taxonomy" id="373675"/>
    <lineage>
        <taxon>Bacteria</taxon>
        <taxon>Pseudomonadati</taxon>
        <taxon>Pseudomonadota</taxon>
        <taxon>Alphaproteobacteria</taxon>
        <taxon>Rhodobacterales</taxon>
        <taxon>Roseobacteraceae</taxon>
        <taxon>Thalassococcus</taxon>
    </lineage>
</organism>
<dbReference type="InterPro" id="IPR014162">
    <property type="entry name" value="CpoB_C"/>
</dbReference>
<keyword evidence="4" id="KW-1185">Reference proteome</keyword>
<keyword evidence="1" id="KW-0175">Coiled coil</keyword>
<evidence type="ECO:0000256" key="2">
    <source>
        <dbReference type="SAM" id="MobiDB-lite"/>
    </source>
</evidence>
<dbReference type="NCBIfam" id="TIGR02795">
    <property type="entry name" value="tol_pal_ybgF"/>
    <property type="match status" value="1"/>
</dbReference>
<sequence>MAQDTSTLADIRQDLSVLTFELQKLKRELSTTGGTTVGVSGSTLDRVNAIEAELQRLTNRTEEMQFRIDQVVTDGTNRIGDLEFRVCEVEPGCDLGNLGQTKPIGGEAPAPTPAPAPAPEPDVAGHDLPLTDPSVQLAASEEQDFRRAEAALENGEYQAAADQFAAFRETYPGGPLEAAALVGHGRALDGLGNTRDAARSYLNSYSGYPDSAIAPEALWRLGVSLATLGSVTEACVTLAEVPSRFPDSPFAQDAATSRAGLNCQ</sequence>
<gene>
    <name evidence="3" type="ORF">SAMN04488045_0576</name>
</gene>
<feature type="region of interest" description="Disordered" evidence="2">
    <location>
        <begin position="98"/>
        <end position="131"/>
    </location>
</feature>
<dbReference type="InterPro" id="IPR019734">
    <property type="entry name" value="TPR_rpt"/>
</dbReference>
<dbReference type="Proteomes" id="UP000236752">
    <property type="component" value="Unassembled WGS sequence"/>
</dbReference>
<feature type="coiled-coil region" evidence="1">
    <location>
        <begin position="8"/>
        <end position="67"/>
    </location>
</feature>
<dbReference type="Gene3D" id="1.25.40.10">
    <property type="entry name" value="Tetratricopeptide repeat domain"/>
    <property type="match status" value="1"/>
</dbReference>
<accession>A0A1H5TDE2</accession>
<dbReference type="RefSeq" id="WP_234994658.1">
    <property type="nucleotide sequence ID" value="NZ_FNUZ01000001.1"/>
</dbReference>
<dbReference type="InterPro" id="IPR011990">
    <property type="entry name" value="TPR-like_helical_dom_sf"/>
</dbReference>
<protein>
    <submittedName>
        <fullName evidence="3">Tol-pal system protein YbgF</fullName>
    </submittedName>
</protein>
<feature type="compositionally biased region" description="Pro residues" evidence="2">
    <location>
        <begin position="110"/>
        <end position="120"/>
    </location>
</feature>
<evidence type="ECO:0000256" key="1">
    <source>
        <dbReference type="SAM" id="Coils"/>
    </source>
</evidence>
<evidence type="ECO:0000313" key="4">
    <source>
        <dbReference type="Proteomes" id="UP000236752"/>
    </source>
</evidence>
<dbReference type="Pfam" id="PF13174">
    <property type="entry name" value="TPR_6"/>
    <property type="match status" value="1"/>
</dbReference>
<reference evidence="3 4" key="1">
    <citation type="submission" date="2016-10" db="EMBL/GenBank/DDBJ databases">
        <authorList>
            <person name="de Groot N.N."/>
        </authorList>
    </citation>
    <scope>NUCLEOTIDE SEQUENCE [LARGE SCALE GENOMIC DNA]</scope>
    <source>
        <strain evidence="3 4">DSM 26915</strain>
    </source>
</reference>
<name>A0A1H5TDE2_9RHOB</name>
<dbReference type="EMBL" id="FNUZ01000001">
    <property type="protein sequence ID" value="SEF60790.1"/>
    <property type="molecule type" value="Genomic_DNA"/>
</dbReference>
<proteinExistence type="predicted"/>
<evidence type="ECO:0000313" key="3">
    <source>
        <dbReference type="EMBL" id="SEF60790.1"/>
    </source>
</evidence>
<dbReference type="AlphaFoldDB" id="A0A1H5TDE2"/>
<dbReference type="Pfam" id="PF13432">
    <property type="entry name" value="TPR_16"/>
    <property type="match status" value="1"/>
</dbReference>
<dbReference type="SUPFAM" id="SSF48452">
    <property type="entry name" value="TPR-like"/>
    <property type="match status" value="1"/>
</dbReference>